<keyword evidence="10" id="KW-1185">Reference proteome</keyword>
<feature type="domain" description="Heme haloperoxidase family profile" evidence="8">
    <location>
        <begin position="46"/>
        <end position="257"/>
    </location>
</feature>
<evidence type="ECO:0000259" key="8">
    <source>
        <dbReference type="PROSITE" id="PS51405"/>
    </source>
</evidence>
<protein>
    <submittedName>
        <fullName evidence="9">Chloroperoxidase</fullName>
    </submittedName>
</protein>
<sequence length="282" mass="31154">MPSLRKVFENIYIFTYDLFLALFNLCTPKLKVGNVVPHGSVGIAGKWPDFVPPGPGDSRSPCPALNALANHGVLPHDGRNIKFTELAHVARTSFNFAPTFCRYVPSLMADLLHKNYNKDTCDLADLRLHNGIEHDASLTRQDTAFDPDQDKPYIPFITELLGCATGTAEDGTPMLTAADLSRYSGKRRSESRANNPDFTPLDLSHRLAASANTAGFLVIFGGRVVDLELFLKEERIPKGWETKMRSRMGLTFLEFNRTILKVERGIKEEPVAAAESHPAAAV</sequence>
<dbReference type="InterPro" id="IPR036851">
    <property type="entry name" value="Chloroperoxidase-like_sf"/>
</dbReference>
<proteinExistence type="inferred from homology"/>
<keyword evidence="4" id="KW-0479">Metal-binding</keyword>
<comment type="cofactor">
    <cofactor evidence="1">
        <name>heme b</name>
        <dbReference type="ChEBI" id="CHEBI:60344"/>
    </cofactor>
</comment>
<accession>A0AAD7GEY2</accession>
<dbReference type="PROSITE" id="PS51405">
    <property type="entry name" value="HEME_HALOPEROXIDASE"/>
    <property type="match status" value="1"/>
</dbReference>
<evidence type="ECO:0000256" key="5">
    <source>
        <dbReference type="ARBA" id="ARBA00023002"/>
    </source>
</evidence>
<keyword evidence="2" id="KW-0575">Peroxidase</keyword>
<dbReference type="Pfam" id="PF01328">
    <property type="entry name" value="Peroxidase_2"/>
    <property type="match status" value="1"/>
</dbReference>
<dbReference type="Proteomes" id="UP001221757">
    <property type="component" value="Unassembled WGS sequence"/>
</dbReference>
<dbReference type="EMBL" id="JARKIE010000111">
    <property type="protein sequence ID" value="KAJ7683112.1"/>
    <property type="molecule type" value="Genomic_DNA"/>
</dbReference>
<feature type="non-terminal residue" evidence="9">
    <location>
        <position position="1"/>
    </location>
</feature>
<reference evidence="9" key="1">
    <citation type="submission" date="2023-03" db="EMBL/GenBank/DDBJ databases">
        <title>Massive genome expansion in bonnet fungi (Mycena s.s.) driven by repeated elements and novel gene families across ecological guilds.</title>
        <authorList>
            <consortium name="Lawrence Berkeley National Laboratory"/>
            <person name="Harder C.B."/>
            <person name="Miyauchi S."/>
            <person name="Viragh M."/>
            <person name="Kuo A."/>
            <person name="Thoen E."/>
            <person name="Andreopoulos B."/>
            <person name="Lu D."/>
            <person name="Skrede I."/>
            <person name="Drula E."/>
            <person name="Henrissat B."/>
            <person name="Morin E."/>
            <person name="Kohler A."/>
            <person name="Barry K."/>
            <person name="LaButti K."/>
            <person name="Morin E."/>
            <person name="Salamov A."/>
            <person name="Lipzen A."/>
            <person name="Mereny Z."/>
            <person name="Hegedus B."/>
            <person name="Baldrian P."/>
            <person name="Stursova M."/>
            <person name="Weitz H."/>
            <person name="Taylor A."/>
            <person name="Grigoriev I.V."/>
            <person name="Nagy L.G."/>
            <person name="Martin F."/>
            <person name="Kauserud H."/>
        </authorList>
    </citation>
    <scope>NUCLEOTIDE SEQUENCE</scope>
    <source>
        <strain evidence="9">CBHHK067</strain>
    </source>
</reference>
<evidence type="ECO:0000256" key="6">
    <source>
        <dbReference type="ARBA" id="ARBA00023004"/>
    </source>
</evidence>
<organism evidence="9 10">
    <name type="scientific">Mycena rosella</name>
    <name type="common">Pink bonnet</name>
    <name type="synonym">Agaricus rosellus</name>
    <dbReference type="NCBI Taxonomy" id="1033263"/>
    <lineage>
        <taxon>Eukaryota</taxon>
        <taxon>Fungi</taxon>
        <taxon>Dikarya</taxon>
        <taxon>Basidiomycota</taxon>
        <taxon>Agaricomycotina</taxon>
        <taxon>Agaricomycetes</taxon>
        <taxon>Agaricomycetidae</taxon>
        <taxon>Agaricales</taxon>
        <taxon>Marasmiineae</taxon>
        <taxon>Mycenaceae</taxon>
        <taxon>Mycena</taxon>
    </lineage>
</organism>
<keyword evidence="6" id="KW-0408">Iron</keyword>
<evidence type="ECO:0000256" key="7">
    <source>
        <dbReference type="ARBA" id="ARBA00025795"/>
    </source>
</evidence>
<keyword evidence="5" id="KW-0560">Oxidoreductase</keyword>
<evidence type="ECO:0000313" key="10">
    <source>
        <dbReference type="Proteomes" id="UP001221757"/>
    </source>
</evidence>
<dbReference type="InterPro" id="IPR000028">
    <property type="entry name" value="Chloroperoxidase"/>
</dbReference>
<dbReference type="GO" id="GO:0004601">
    <property type="term" value="F:peroxidase activity"/>
    <property type="evidence" value="ECO:0007669"/>
    <property type="project" value="UniProtKB-KW"/>
</dbReference>
<comment type="similarity">
    <text evidence="7">Belongs to the chloroperoxidase family.</text>
</comment>
<keyword evidence="3" id="KW-0349">Heme</keyword>
<gene>
    <name evidence="9" type="ORF">B0H17DRAFT_1014484</name>
</gene>
<evidence type="ECO:0000313" key="9">
    <source>
        <dbReference type="EMBL" id="KAJ7683112.1"/>
    </source>
</evidence>
<evidence type="ECO:0000256" key="4">
    <source>
        <dbReference type="ARBA" id="ARBA00022723"/>
    </source>
</evidence>
<comment type="caution">
    <text evidence="9">The sequence shown here is derived from an EMBL/GenBank/DDBJ whole genome shotgun (WGS) entry which is preliminary data.</text>
</comment>
<evidence type="ECO:0000256" key="2">
    <source>
        <dbReference type="ARBA" id="ARBA00022559"/>
    </source>
</evidence>
<dbReference type="Gene3D" id="1.10.489.10">
    <property type="entry name" value="Chloroperoxidase-like"/>
    <property type="match status" value="1"/>
</dbReference>
<dbReference type="GO" id="GO:0046872">
    <property type="term" value="F:metal ion binding"/>
    <property type="evidence" value="ECO:0007669"/>
    <property type="project" value="UniProtKB-KW"/>
</dbReference>
<evidence type="ECO:0000256" key="1">
    <source>
        <dbReference type="ARBA" id="ARBA00001970"/>
    </source>
</evidence>
<name>A0AAD7GEY2_MYCRO</name>
<dbReference type="AlphaFoldDB" id="A0AAD7GEY2"/>
<dbReference type="PANTHER" id="PTHR33577:SF18">
    <property type="entry name" value="HEME HALOPEROXIDASE FAMILY PROFILE DOMAIN-CONTAINING PROTEIN"/>
    <property type="match status" value="1"/>
</dbReference>
<dbReference type="PANTHER" id="PTHR33577">
    <property type="entry name" value="STERIGMATOCYSTIN BIOSYNTHESIS PEROXIDASE STCC-RELATED"/>
    <property type="match status" value="1"/>
</dbReference>
<dbReference type="SUPFAM" id="SSF47571">
    <property type="entry name" value="Cloroperoxidase"/>
    <property type="match status" value="1"/>
</dbReference>
<evidence type="ECO:0000256" key="3">
    <source>
        <dbReference type="ARBA" id="ARBA00022617"/>
    </source>
</evidence>